<dbReference type="EMBL" id="PKPP01007778">
    <property type="protein sequence ID" value="PWA52470.1"/>
    <property type="molecule type" value="Genomic_DNA"/>
</dbReference>
<protein>
    <submittedName>
        <fullName evidence="1">ATPase, F1/V1/A1 complex, alpha/beta subunit, Zinc knuckle CX2CX4HX4C</fullName>
    </submittedName>
</protein>
<evidence type="ECO:0000313" key="2">
    <source>
        <dbReference type="Proteomes" id="UP000245207"/>
    </source>
</evidence>
<proteinExistence type="predicted"/>
<dbReference type="AlphaFoldDB" id="A0A2U1LTZ9"/>
<evidence type="ECO:0000313" key="1">
    <source>
        <dbReference type="EMBL" id="PWA52470.1"/>
    </source>
</evidence>
<dbReference type="Proteomes" id="UP000245207">
    <property type="component" value="Unassembled WGS sequence"/>
</dbReference>
<gene>
    <name evidence="1" type="ORF">CTI12_AA454570</name>
</gene>
<keyword evidence="2" id="KW-1185">Reference proteome</keyword>
<comment type="caution">
    <text evidence="1">The sequence shown here is derived from an EMBL/GenBank/DDBJ whole genome shotgun (WGS) entry which is preliminary data.</text>
</comment>
<reference evidence="1 2" key="1">
    <citation type="journal article" date="2018" name="Mol. Plant">
        <title>The genome of Artemisia annua provides insight into the evolution of Asteraceae family and artemisinin biosynthesis.</title>
        <authorList>
            <person name="Shen Q."/>
            <person name="Zhang L."/>
            <person name="Liao Z."/>
            <person name="Wang S."/>
            <person name="Yan T."/>
            <person name="Shi P."/>
            <person name="Liu M."/>
            <person name="Fu X."/>
            <person name="Pan Q."/>
            <person name="Wang Y."/>
            <person name="Lv Z."/>
            <person name="Lu X."/>
            <person name="Zhang F."/>
            <person name="Jiang W."/>
            <person name="Ma Y."/>
            <person name="Chen M."/>
            <person name="Hao X."/>
            <person name="Li L."/>
            <person name="Tang Y."/>
            <person name="Lv G."/>
            <person name="Zhou Y."/>
            <person name="Sun X."/>
            <person name="Brodelius P.E."/>
            <person name="Rose J.K.C."/>
            <person name="Tang K."/>
        </authorList>
    </citation>
    <scope>NUCLEOTIDE SEQUENCE [LARGE SCALE GENOMIC DNA]</scope>
    <source>
        <strain evidence="2">cv. Huhao1</strain>
        <tissue evidence="1">Leaf</tissue>
    </source>
</reference>
<organism evidence="1 2">
    <name type="scientific">Artemisia annua</name>
    <name type="common">Sweet wormwood</name>
    <dbReference type="NCBI Taxonomy" id="35608"/>
    <lineage>
        <taxon>Eukaryota</taxon>
        <taxon>Viridiplantae</taxon>
        <taxon>Streptophyta</taxon>
        <taxon>Embryophyta</taxon>
        <taxon>Tracheophyta</taxon>
        <taxon>Spermatophyta</taxon>
        <taxon>Magnoliopsida</taxon>
        <taxon>eudicotyledons</taxon>
        <taxon>Gunneridae</taxon>
        <taxon>Pentapetalae</taxon>
        <taxon>asterids</taxon>
        <taxon>campanulids</taxon>
        <taxon>Asterales</taxon>
        <taxon>Asteraceae</taxon>
        <taxon>Asteroideae</taxon>
        <taxon>Anthemideae</taxon>
        <taxon>Artemisiinae</taxon>
        <taxon>Artemisia</taxon>
    </lineage>
</organism>
<name>A0A2U1LTZ9_ARTAN</name>
<sequence>MASMNYDKSSIASSYANKVNPSLGTKTTFRKVEDNMPRDADYDVGLPIASVLEIHERLKNSLYGYFIGKRLAFPAVEWLIRNN</sequence>
<accession>A0A2U1LTZ9</accession>